<feature type="domain" description="C2H2-type" evidence="3">
    <location>
        <begin position="332"/>
        <end position="360"/>
    </location>
</feature>
<sequence length="507" mass="57720">MEKLICMENAEDDIMQLDDESSDDSLLVMQVPAQVENQVQVLDNVNANDQVENQVQLLENENENVNVNDQIENQVQLLENDNVNVNGLAIQIFEEPGTTDRQCRAYIEAKGRRCARTAIRNDIYCCAHFSSKKGKCADERTPICGGITIAGARCKHRSLPGRAFCKKHLRNVTKGQTSNSKCRTRKRKRKFEEICTDMVLAHQEIPLEINPVSVINRDDSFEARNIIGETLMLSSTGHNEIKALQWIDSPDHTEDSCFDNENGSKCKICFEEYSNDQMLGNHWMESHTREAEWLFRSYACAICLDSFVNKKLLESHVQQRHRVQFFEDSVLLICIPCGRDFGNMDELWIHVMSAHTAELKLSKAPEQLMLSTGNDSLKMIEQGNEASLNNNSMIPSGSQKLVCRFCGLKFDLFPDLNRHRQAVHMEDNLPSWVEASNRLERRARSNLNRRSRAKKTESQPNSLDILSTTALAECCQDNLEASLKEKYGHLPARLNLKATKLWIELAS</sequence>
<feature type="domain" description="C2H2-type" evidence="3">
    <location>
        <begin position="401"/>
        <end position="429"/>
    </location>
</feature>
<dbReference type="InterPro" id="IPR040689">
    <property type="entry name" value="SUVR5_Znf-C2H2_3rpt"/>
</dbReference>
<evidence type="ECO:0000313" key="4">
    <source>
        <dbReference type="EMBL" id="GAU12970.1"/>
    </source>
</evidence>
<dbReference type="EMBL" id="DF973128">
    <property type="protein sequence ID" value="GAU12970.1"/>
    <property type="molecule type" value="Genomic_DNA"/>
</dbReference>
<keyword evidence="1" id="KW-0862">Zinc</keyword>
<organism evidence="4 5">
    <name type="scientific">Trifolium subterraneum</name>
    <name type="common">Subterranean clover</name>
    <dbReference type="NCBI Taxonomy" id="3900"/>
    <lineage>
        <taxon>Eukaryota</taxon>
        <taxon>Viridiplantae</taxon>
        <taxon>Streptophyta</taxon>
        <taxon>Embryophyta</taxon>
        <taxon>Tracheophyta</taxon>
        <taxon>Spermatophyta</taxon>
        <taxon>Magnoliopsida</taxon>
        <taxon>eudicotyledons</taxon>
        <taxon>Gunneridae</taxon>
        <taxon>Pentapetalae</taxon>
        <taxon>rosids</taxon>
        <taxon>fabids</taxon>
        <taxon>Fabales</taxon>
        <taxon>Fabaceae</taxon>
        <taxon>Papilionoideae</taxon>
        <taxon>50 kb inversion clade</taxon>
        <taxon>NPAAA clade</taxon>
        <taxon>Hologalegina</taxon>
        <taxon>IRL clade</taxon>
        <taxon>Trifolieae</taxon>
        <taxon>Trifolium</taxon>
    </lineage>
</organism>
<evidence type="ECO:0000256" key="1">
    <source>
        <dbReference type="PROSITE-ProRule" id="PRU00042"/>
    </source>
</evidence>
<dbReference type="PANTHER" id="PTHR47325">
    <property type="entry name" value="HISTONE-LYSINE N-METHYLTRANSFERASE SUVR5"/>
    <property type="match status" value="1"/>
</dbReference>
<keyword evidence="2" id="KW-0175">Coiled coil</keyword>
<dbReference type="Gene3D" id="3.30.160.60">
    <property type="entry name" value="Classic Zinc Finger"/>
    <property type="match status" value="1"/>
</dbReference>
<protein>
    <recommendedName>
        <fullName evidence="3">C2H2-type domain-containing protein</fullName>
    </recommendedName>
</protein>
<proteinExistence type="predicted"/>
<keyword evidence="1" id="KW-0479">Metal-binding</keyword>
<dbReference type="GO" id="GO:0008270">
    <property type="term" value="F:zinc ion binding"/>
    <property type="evidence" value="ECO:0007669"/>
    <property type="project" value="UniProtKB-KW"/>
</dbReference>
<dbReference type="Proteomes" id="UP000242715">
    <property type="component" value="Unassembled WGS sequence"/>
</dbReference>
<dbReference type="PROSITE" id="PS50157">
    <property type="entry name" value="ZINC_FINGER_C2H2_2"/>
    <property type="match status" value="2"/>
</dbReference>
<gene>
    <name evidence="4" type="ORF">TSUD_191610</name>
</gene>
<dbReference type="OrthoDB" id="6508643at2759"/>
<keyword evidence="5" id="KW-1185">Reference proteome</keyword>
<dbReference type="AlphaFoldDB" id="A0A2Z6M2X9"/>
<accession>A0A2Z6M2X9</accession>
<dbReference type="PANTHER" id="PTHR47325:SF2">
    <property type="entry name" value="HISTONE-LYSINE N-METHYLTRANSFERASE SUVR5-LIKE PROTEIN"/>
    <property type="match status" value="1"/>
</dbReference>
<keyword evidence="1" id="KW-0863">Zinc-finger</keyword>
<feature type="coiled-coil region" evidence="2">
    <location>
        <begin position="41"/>
        <end position="88"/>
    </location>
</feature>
<reference evidence="5" key="1">
    <citation type="journal article" date="2017" name="Front. Plant Sci.">
        <title>Climate Clever Clovers: New Paradigm to Reduce the Environmental Footprint of Ruminants by Breeding Low Methanogenic Forages Utilizing Haplotype Variation.</title>
        <authorList>
            <person name="Kaur P."/>
            <person name="Appels R."/>
            <person name="Bayer P.E."/>
            <person name="Keeble-Gagnere G."/>
            <person name="Wang J."/>
            <person name="Hirakawa H."/>
            <person name="Shirasawa K."/>
            <person name="Vercoe P."/>
            <person name="Stefanova K."/>
            <person name="Durmic Z."/>
            <person name="Nichols P."/>
            <person name="Revell C."/>
            <person name="Isobe S.N."/>
            <person name="Edwards D."/>
            <person name="Erskine W."/>
        </authorList>
    </citation>
    <scope>NUCLEOTIDE SEQUENCE [LARGE SCALE GENOMIC DNA]</scope>
    <source>
        <strain evidence="5">cv. Daliak</strain>
    </source>
</reference>
<dbReference type="InterPro" id="IPR013087">
    <property type="entry name" value="Znf_C2H2_type"/>
</dbReference>
<evidence type="ECO:0000256" key="2">
    <source>
        <dbReference type="SAM" id="Coils"/>
    </source>
</evidence>
<dbReference type="Pfam" id="PF18868">
    <property type="entry name" value="zf-C2H2_3rep"/>
    <property type="match status" value="1"/>
</dbReference>
<evidence type="ECO:0000313" key="5">
    <source>
        <dbReference type="Proteomes" id="UP000242715"/>
    </source>
</evidence>
<dbReference type="SMART" id="SM00355">
    <property type="entry name" value="ZnF_C2H2"/>
    <property type="match status" value="4"/>
</dbReference>
<dbReference type="PROSITE" id="PS00028">
    <property type="entry name" value="ZINC_FINGER_C2H2_1"/>
    <property type="match status" value="4"/>
</dbReference>
<evidence type="ECO:0000259" key="3">
    <source>
        <dbReference type="PROSITE" id="PS50157"/>
    </source>
</evidence>
<name>A0A2Z6M2X9_TRISU</name>